<comment type="domain">
    <text evidence="10">The IMP cyclohydrolase activity resides in the N-terminal region.</text>
</comment>
<dbReference type="PIRSF" id="PIRSF000414">
    <property type="entry name" value="AICARFT_IMPCHas"/>
    <property type="match status" value="1"/>
</dbReference>
<dbReference type="Gene3D" id="3.40.140.20">
    <property type="match status" value="2"/>
</dbReference>
<dbReference type="GO" id="GO:0005829">
    <property type="term" value="C:cytosol"/>
    <property type="evidence" value="ECO:0007669"/>
    <property type="project" value="TreeGrafter"/>
</dbReference>
<comment type="catalytic activity">
    <reaction evidence="9 10">
        <text>IMP + H2O = 5-formamido-1-(5-phospho-D-ribosyl)imidazole-4-carboxamide</text>
        <dbReference type="Rhea" id="RHEA:18445"/>
        <dbReference type="ChEBI" id="CHEBI:15377"/>
        <dbReference type="ChEBI" id="CHEBI:58053"/>
        <dbReference type="ChEBI" id="CHEBI:58467"/>
        <dbReference type="EC" id="3.5.4.10"/>
    </reaction>
</comment>
<dbReference type="HAMAP" id="MF_00139">
    <property type="entry name" value="PurH"/>
    <property type="match status" value="1"/>
</dbReference>
<protein>
    <recommendedName>
        <fullName evidence="10">Bifunctional purine biosynthesis protein PurH</fullName>
    </recommendedName>
    <domain>
        <recommendedName>
            <fullName evidence="10">Phosphoribosylaminoimidazolecarboxamide formyltransferase</fullName>
            <ecNumber evidence="10">2.1.2.3</ecNumber>
        </recommendedName>
        <alternativeName>
            <fullName evidence="10">AICAR transformylase</fullName>
        </alternativeName>
    </domain>
    <domain>
        <recommendedName>
            <fullName evidence="10">IMP cyclohydrolase</fullName>
            <ecNumber evidence="10">3.5.4.10</ecNumber>
        </recommendedName>
        <alternativeName>
            <fullName evidence="10">ATIC</fullName>
        </alternativeName>
        <alternativeName>
            <fullName evidence="10">IMP synthase</fullName>
        </alternativeName>
        <alternativeName>
            <fullName evidence="10">Inosinicase</fullName>
        </alternativeName>
    </domain>
</protein>
<evidence type="ECO:0000256" key="10">
    <source>
        <dbReference type="HAMAP-Rule" id="MF_00139"/>
    </source>
</evidence>
<evidence type="ECO:0000256" key="6">
    <source>
        <dbReference type="ARBA" id="ARBA00022801"/>
    </source>
</evidence>
<feature type="domain" description="MGS-like" evidence="11">
    <location>
        <begin position="1"/>
        <end position="144"/>
    </location>
</feature>
<dbReference type="SUPFAM" id="SSF52335">
    <property type="entry name" value="Methylglyoxal synthase-like"/>
    <property type="match status" value="1"/>
</dbReference>
<dbReference type="EC" id="2.1.2.3" evidence="10"/>
<dbReference type="EMBL" id="CABFVA020000026">
    <property type="protein sequence ID" value="VVM05714.1"/>
    <property type="molecule type" value="Genomic_DNA"/>
</dbReference>
<keyword evidence="4 10" id="KW-0808">Transferase</keyword>
<dbReference type="GO" id="GO:0006189">
    <property type="term" value="P:'de novo' IMP biosynthetic process"/>
    <property type="evidence" value="ECO:0007669"/>
    <property type="project" value="UniProtKB-UniRule"/>
</dbReference>
<keyword evidence="7 10" id="KW-0511">Multifunctional enzyme</keyword>
<evidence type="ECO:0000313" key="12">
    <source>
        <dbReference type="EMBL" id="VVM05714.1"/>
    </source>
</evidence>
<comment type="pathway">
    <text evidence="1 10">Purine metabolism; IMP biosynthesis via de novo pathway; IMP from 5-formamido-1-(5-phospho-D-ribosyl)imidazole-4-carboxamide: step 1/1.</text>
</comment>
<dbReference type="RefSeq" id="WP_142659668.1">
    <property type="nucleotide sequence ID" value="NZ_CABFVA020000026.1"/>
</dbReference>
<gene>
    <name evidence="10 12" type="primary">purH</name>
    <name evidence="12" type="ORF">MAMT_00751</name>
</gene>
<dbReference type="NCBIfam" id="NF002049">
    <property type="entry name" value="PRK00881.1"/>
    <property type="match status" value="1"/>
</dbReference>
<evidence type="ECO:0000256" key="7">
    <source>
        <dbReference type="ARBA" id="ARBA00023268"/>
    </source>
</evidence>
<dbReference type="InterPro" id="IPR011607">
    <property type="entry name" value="MGS-like_dom"/>
</dbReference>
<name>A0A5E6MBM7_9BACT</name>
<evidence type="ECO:0000256" key="8">
    <source>
        <dbReference type="ARBA" id="ARBA00050488"/>
    </source>
</evidence>
<dbReference type="FunFam" id="3.40.140.20:FF:000001">
    <property type="entry name" value="Bifunctional purine biosynthesis protein PurH"/>
    <property type="match status" value="1"/>
</dbReference>
<dbReference type="InterPro" id="IPR024051">
    <property type="entry name" value="AICAR_Tfase_dup_dom_sf"/>
</dbReference>
<dbReference type="SMART" id="SM00798">
    <property type="entry name" value="AICARFT_IMPCHas"/>
    <property type="match status" value="1"/>
</dbReference>
<dbReference type="Pfam" id="PF02142">
    <property type="entry name" value="MGS"/>
    <property type="match status" value="1"/>
</dbReference>
<dbReference type="AlphaFoldDB" id="A0A5E6MBM7"/>
<dbReference type="InterPro" id="IPR016193">
    <property type="entry name" value="Cytidine_deaminase-like"/>
</dbReference>
<dbReference type="PROSITE" id="PS51855">
    <property type="entry name" value="MGS"/>
    <property type="match status" value="1"/>
</dbReference>
<dbReference type="CDD" id="cd01421">
    <property type="entry name" value="IMPCH"/>
    <property type="match status" value="1"/>
</dbReference>
<dbReference type="PANTHER" id="PTHR11692:SF0">
    <property type="entry name" value="BIFUNCTIONAL PURINE BIOSYNTHESIS PROTEIN ATIC"/>
    <property type="match status" value="1"/>
</dbReference>
<dbReference type="FunFam" id="3.40.50.1380:FF:000001">
    <property type="entry name" value="Bifunctional purine biosynthesis protein PurH"/>
    <property type="match status" value="1"/>
</dbReference>
<dbReference type="SMART" id="SM00851">
    <property type="entry name" value="MGS"/>
    <property type="match status" value="1"/>
</dbReference>
<evidence type="ECO:0000256" key="2">
    <source>
        <dbReference type="ARBA" id="ARBA00004954"/>
    </source>
</evidence>
<dbReference type="SUPFAM" id="SSF53927">
    <property type="entry name" value="Cytidine deaminase-like"/>
    <property type="match status" value="1"/>
</dbReference>
<evidence type="ECO:0000256" key="5">
    <source>
        <dbReference type="ARBA" id="ARBA00022755"/>
    </source>
</evidence>
<accession>A0A5E6MBM7</accession>
<dbReference type="NCBIfam" id="TIGR00355">
    <property type="entry name" value="purH"/>
    <property type="match status" value="1"/>
</dbReference>
<dbReference type="EC" id="3.5.4.10" evidence="10"/>
<keyword evidence="6 10" id="KW-0378">Hydrolase</keyword>
<dbReference type="GO" id="GO:0003937">
    <property type="term" value="F:IMP cyclohydrolase activity"/>
    <property type="evidence" value="ECO:0007669"/>
    <property type="project" value="UniProtKB-UniRule"/>
</dbReference>
<proteinExistence type="inferred from homology"/>
<evidence type="ECO:0000313" key="13">
    <source>
        <dbReference type="Proteomes" id="UP000334923"/>
    </source>
</evidence>
<keyword evidence="5 10" id="KW-0658">Purine biosynthesis</keyword>
<sequence>MSVALISVSDKTGLVPFAQALTQADVTILATGGTAKALRAAHVAVQELKDVTGFPEILDGRVKSLHPKIHGGILWLRDDEEQDRQRRAFGLPDIRFVVVNLYPFRETIRRPDVSLEDAIEQIDIGGCAVARSAAKNHRHVTVVVDPKDYEEVTGEIVRSGETSLKLRQRLAVKAFGHISAYDATIAGYLQERFGITELPSAWSLPLENGQALRYGENPHQRGTLYGEFWRHFQQLHGKELSYNNLLDIDSGVGLLADFTDRPTVAILKHGIPCGIGSADTLREAWEKALATDREAPFGGVVAVNRPLDLSFAETLSGIFTEVVVAPEFDREALALLQKKKNLRLLSADFAQIPRHRFSFRSILGDSVLAQEPDTASISTESRQVASRRSPTPAEWEAMEFGWRVCKHVRSNAIVFAAADRTLGIGAGQMSRVDAARLAIAKAGHAGLSLAGSAVASDAYFPFADSLLHAADAGATAVIQPGGSIRDPEVIAAADERGLALVFTGRRHFRH</sequence>
<dbReference type="Proteomes" id="UP000334923">
    <property type="component" value="Unassembled WGS sequence"/>
</dbReference>
<evidence type="ECO:0000256" key="4">
    <source>
        <dbReference type="ARBA" id="ARBA00022679"/>
    </source>
</evidence>
<keyword evidence="13" id="KW-1185">Reference proteome</keyword>
<evidence type="ECO:0000256" key="3">
    <source>
        <dbReference type="ARBA" id="ARBA00007667"/>
    </source>
</evidence>
<dbReference type="Pfam" id="PF01808">
    <property type="entry name" value="AICARFT_IMPCHas"/>
    <property type="match status" value="1"/>
</dbReference>
<dbReference type="GO" id="GO:0004643">
    <property type="term" value="F:phosphoribosylaminoimidazolecarboxamide formyltransferase activity"/>
    <property type="evidence" value="ECO:0007669"/>
    <property type="project" value="UniProtKB-UniRule"/>
</dbReference>
<evidence type="ECO:0000259" key="11">
    <source>
        <dbReference type="PROSITE" id="PS51855"/>
    </source>
</evidence>
<comment type="catalytic activity">
    <reaction evidence="8 10">
        <text>(6R)-10-formyltetrahydrofolate + 5-amino-1-(5-phospho-beta-D-ribosyl)imidazole-4-carboxamide = 5-formamido-1-(5-phospho-D-ribosyl)imidazole-4-carboxamide + (6S)-5,6,7,8-tetrahydrofolate</text>
        <dbReference type="Rhea" id="RHEA:22192"/>
        <dbReference type="ChEBI" id="CHEBI:57453"/>
        <dbReference type="ChEBI" id="CHEBI:58467"/>
        <dbReference type="ChEBI" id="CHEBI:58475"/>
        <dbReference type="ChEBI" id="CHEBI:195366"/>
        <dbReference type="EC" id="2.1.2.3"/>
    </reaction>
</comment>
<dbReference type="Gene3D" id="3.40.50.1380">
    <property type="entry name" value="Methylglyoxal synthase-like domain"/>
    <property type="match status" value="1"/>
</dbReference>
<comment type="pathway">
    <text evidence="2 10">Purine metabolism; IMP biosynthesis via de novo pathway; 5-formamido-1-(5-phospho-D-ribosyl)imidazole-4-carboxamide from 5-amino-1-(5-phospho-D-ribosyl)imidazole-4-carboxamide (10-formyl THF route): step 1/1.</text>
</comment>
<dbReference type="OrthoDB" id="9802065at2"/>
<comment type="similarity">
    <text evidence="3 10">Belongs to the PurH family.</text>
</comment>
<evidence type="ECO:0000256" key="9">
    <source>
        <dbReference type="ARBA" id="ARBA00050687"/>
    </source>
</evidence>
<organism evidence="12 13">
    <name type="scientific">Methylacidimicrobium tartarophylax</name>
    <dbReference type="NCBI Taxonomy" id="1041768"/>
    <lineage>
        <taxon>Bacteria</taxon>
        <taxon>Pseudomonadati</taxon>
        <taxon>Verrucomicrobiota</taxon>
        <taxon>Methylacidimicrobium</taxon>
    </lineage>
</organism>
<dbReference type="PANTHER" id="PTHR11692">
    <property type="entry name" value="BIFUNCTIONAL PURINE BIOSYNTHESIS PROTEIN PURH"/>
    <property type="match status" value="1"/>
</dbReference>
<dbReference type="InterPro" id="IPR036914">
    <property type="entry name" value="MGS-like_dom_sf"/>
</dbReference>
<dbReference type="UniPathway" id="UPA00074">
    <property type="reaction ID" value="UER00133"/>
</dbReference>
<reference evidence="12 13" key="1">
    <citation type="submission" date="2019-09" db="EMBL/GenBank/DDBJ databases">
        <authorList>
            <person name="Cremers G."/>
        </authorList>
    </citation>
    <scope>NUCLEOTIDE SEQUENCE [LARGE SCALE GENOMIC DNA]</scope>
    <source>
        <strain evidence="12">4A</strain>
    </source>
</reference>
<dbReference type="InterPro" id="IPR002695">
    <property type="entry name" value="PurH-like"/>
</dbReference>
<evidence type="ECO:0000256" key="1">
    <source>
        <dbReference type="ARBA" id="ARBA00004844"/>
    </source>
</evidence>